<evidence type="ECO:0000256" key="2">
    <source>
        <dbReference type="ARBA" id="ARBA00023012"/>
    </source>
</evidence>
<reference evidence="5 6" key="1">
    <citation type="submission" date="2019-04" db="EMBL/GenBank/DDBJ databases">
        <title>Phreatobacter aquaticus sp. nov.</title>
        <authorList>
            <person name="Choi A."/>
        </authorList>
    </citation>
    <scope>NUCLEOTIDE SEQUENCE [LARGE SCALE GENOMIC DNA]</scope>
    <source>
        <strain evidence="5 6">KCTC 52518</strain>
    </source>
</reference>
<keyword evidence="1 3" id="KW-0597">Phosphoprotein</keyword>
<dbReference type="Gene3D" id="3.40.50.2300">
    <property type="match status" value="2"/>
</dbReference>
<keyword evidence="6" id="KW-1185">Reference proteome</keyword>
<name>A0A4D7B4U5_9HYPH</name>
<dbReference type="EMBL" id="CP039690">
    <property type="protein sequence ID" value="QCI68444.1"/>
    <property type="molecule type" value="Genomic_DNA"/>
</dbReference>
<feature type="domain" description="Response regulatory" evidence="4">
    <location>
        <begin position="145"/>
        <end position="259"/>
    </location>
</feature>
<dbReference type="AlphaFoldDB" id="A0A4D7B4U5"/>
<dbReference type="Proteomes" id="UP000298781">
    <property type="component" value="Chromosome"/>
</dbReference>
<feature type="modified residue" description="4-aspartylphosphate" evidence="3">
    <location>
        <position position="196"/>
    </location>
</feature>
<evidence type="ECO:0000313" key="5">
    <source>
        <dbReference type="EMBL" id="QCI68444.1"/>
    </source>
</evidence>
<dbReference type="SUPFAM" id="SSF52172">
    <property type="entry name" value="CheY-like"/>
    <property type="match status" value="2"/>
</dbReference>
<dbReference type="Pfam" id="PF00072">
    <property type="entry name" value="Response_reg"/>
    <property type="match status" value="2"/>
</dbReference>
<accession>A0A4D7B4U5</accession>
<evidence type="ECO:0000256" key="1">
    <source>
        <dbReference type="ARBA" id="ARBA00022553"/>
    </source>
</evidence>
<gene>
    <name evidence="5" type="ORF">E8M01_31985</name>
</gene>
<sequence>MKLAAGRDEHPDIEVVTVPPWTILIADDSAFWRGLIRAGIEAFDRAATVIEAKNGQEALDALSEHPVDIAFVDLAMPEIDGTEVVERVRHHGKMPFFVVVSVTSDAQAIARMRKLAAYDYLVKPFGSEAITPVLQTFERVSQPTRILIVDDSGTARAIVTRILSHSIFNLTVDQAGDGVTALENYAREGADIVFLDMNMPWIDGASTLRLLRAVNRHVRVVLMSASSDIAERAQELGAAACLRKPFFASDLDRAVHQLFELRLPYSE</sequence>
<evidence type="ECO:0000313" key="6">
    <source>
        <dbReference type="Proteomes" id="UP000298781"/>
    </source>
</evidence>
<proteinExistence type="predicted"/>
<organism evidence="5 6">
    <name type="scientific">Phreatobacter stygius</name>
    <dbReference type="NCBI Taxonomy" id="1940610"/>
    <lineage>
        <taxon>Bacteria</taxon>
        <taxon>Pseudomonadati</taxon>
        <taxon>Pseudomonadota</taxon>
        <taxon>Alphaproteobacteria</taxon>
        <taxon>Hyphomicrobiales</taxon>
        <taxon>Phreatobacteraceae</taxon>
        <taxon>Phreatobacter</taxon>
    </lineage>
</organism>
<dbReference type="GO" id="GO:0000160">
    <property type="term" value="P:phosphorelay signal transduction system"/>
    <property type="evidence" value="ECO:0007669"/>
    <property type="project" value="UniProtKB-KW"/>
</dbReference>
<dbReference type="RefSeq" id="WP_136963863.1">
    <property type="nucleotide sequence ID" value="NZ_CP039690.1"/>
</dbReference>
<dbReference type="KEGG" id="pstg:E8M01_31985"/>
<feature type="domain" description="Response regulatory" evidence="4">
    <location>
        <begin position="22"/>
        <end position="138"/>
    </location>
</feature>
<protein>
    <submittedName>
        <fullName evidence="5">Response regulator</fullName>
    </submittedName>
</protein>
<keyword evidence="2" id="KW-0902">Two-component regulatory system</keyword>
<dbReference type="OrthoDB" id="7979972at2"/>
<evidence type="ECO:0000256" key="3">
    <source>
        <dbReference type="PROSITE-ProRule" id="PRU00169"/>
    </source>
</evidence>
<dbReference type="InterPro" id="IPR011006">
    <property type="entry name" value="CheY-like_superfamily"/>
</dbReference>
<dbReference type="SMART" id="SM00448">
    <property type="entry name" value="REC"/>
    <property type="match status" value="2"/>
</dbReference>
<dbReference type="PANTHER" id="PTHR44591">
    <property type="entry name" value="STRESS RESPONSE REGULATOR PROTEIN 1"/>
    <property type="match status" value="1"/>
</dbReference>
<dbReference type="PROSITE" id="PS50110">
    <property type="entry name" value="RESPONSE_REGULATORY"/>
    <property type="match status" value="2"/>
</dbReference>
<dbReference type="InterPro" id="IPR001789">
    <property type="entry name" value="Sig_transdc_resp-reg_receiver"/>
</dbReference>
<feature type="modified residue" description="4-aspartylphosphate" evidence="3">
    <location>
        <position position="73"/>
    </location>
</feature>
<dbReference type="PANTHER" id="PTHR44591:SF14">
    <property type="entry name" value="PROTEIN PILG"/>
    <property type="match status" value="1"/>
</dbReference>
<evidence type="ECO:0000259" key="4">
    <source>
        <dbReference type="PROSITE" id="PS50110"/>
    </source>
</evidence>
<dbReference type="InterPro" id="IPR050595">
    <property type="entry name" value="Bact_response_regulator"/>
</dbReference>